<dbReference type="PANTHER" id="PTHR31446:SF29">
    <property type="entry name" value="ACID PHOSPHATASE_VANADIUM-DEPENDENT HALOPEROXIDASE-RELATED PROTEIN"/>
    <property type="match status" value="1"/>
</dbReference>
<dbReference type="EMBL" id="JAWJZB010000010">
    <property type="protein sequence ID" value="MDV5088930.1"/>
    <property type="molecule type" value="Genomic_DNA"/>
</dbReference>
<keyword evidence="1" id="KW-1133">Transmembrane helix</keyword>
<keyword evidence="1" id="KW-0472">Membrane</keyword>
<reference evidence="2 3" key="1">
    <citation type="submission" date="2023-10" db="EMBL/GenBank/DDBJ databases">
        <title>Veillonella sp. nov., isolated from a pig farm feces dump.</title>
        <authorList>
            <person name="Chang Y.-H."/>
        </authorList>
    </citation>
    <scope>NUCLEOTIDE SEQUENCE [LARGE SCALE GENOMIC DNA]</scope>
    <source>
        <strain evidence="2 3">YH-vei2233</strain>
    </source>
</reference>
<proteinExistence type="predicted"/>
<accession>A0ABU3ZAL0</accession>
<keyword evidence="1" id="KW-0812">Transmembrane</keyword>
<sequence length="165" mass="18464">MIDMLSELWEAISQNYIAQAAFWGWVSAQVLKFIIVLVKDRTLRLDRLVGSGGFPSSHTSFVMSTTTALLLKNGPDSDLFIVSLIFSIVVMYDASNVRLEAGRQAQILNQIVEHFKKRNIPVMLKGSQQSLKELLGHTPFEVFGGLILGIAVAYYQYSYIYNGVL</sequence>
<comment type="caution">
    <text evidence="2">The sequence shown here is derived from an EMBL/GenBank/DDBJ whole genome shotgun (WGS) entry which is preliminary data.</text>
</comment>
<evidence type="ECO:0000313" key="3">
    <source>
        <dbReference type="Proteomes" id="UP001272515"/>
    </source>
</evidence>
<feature type="transmembrane region" description="Helical" evidence="1">
    <location>
        <begin position="134"/>
        <end position="157"/>
    </location>
</feature>
<dbReference type="PANTHER" id="PTHR31446">
    <property type="entry name" value="ACID PHOSPHATASE/VANADIUM-DEPENDENT HALOPEROXIDASE-RELATED PROTEIN"/>
    <property type="match status" value="1"/>
</dbReference>
<protein>
    <submittedName>
        <fullName evidence="2">Divergent PAP2 family protein</fullName>
    </submittedName>
</protein>
<organism evidence="2 3">
    <name type="scientific">Veillonella absiana</name>
    <dbReference type="NCBI Taxonomy" id="3079305"/>
    <lineage>
        <taxon>Bacteria</taxon>
        <taxon>Bacillati</taxon>
        <taxon>Bacillota</taxon>
        <taxon>Negativicutes</taxon>
        <taxon>Veillonellales</taxon>
        <taxon>Veillonellaceae</taxon>
        <taxon>Veillonella</taxon>
    </lineage>
</organism>
<keyword evidence="3" id="KW-1185">Reference proteome</keyword>
<evidence type="ECO:0000313" key="2">
    <source>
        <dbReference type="EMBL" id="MDV5088930.1"/>
    </source>
</evidence>
<gene>
    <name evidence="2" type="ORF">RVY80_08845</name>
</gene>
<dbReference type="Proteomes" id="UP001272515">
    <property type="component" value="Unassembled WGS sequence"/>
</dbReference>
<dbReference type="Pfam" id="PF02681">
    <property type="entry name" value="DUF212"/>
    <property type="match status" value="1"/>
</dbReference>
<evidence type="ECO:0000256" key="1">
    <source>
        <dbReference type="SAM" id="Phobius"/>
    </source>
</evidence>
<name>A0ABU3ZAL0_9FIRM</name>
<dbReference type="InterPro" id="IPR003832">
    <property type="entry name" value="DUF212"/>
</dbReference>
<dbReference type="RefSeq" id="WP_317330298.1">
    <property type="nucleotide sequence ID" value="NZ_JAWJZA010000021.1"/>
</dbReference>
<feature type="transmembrane region" description="Helical" evidence="1">
    <location>
        <begin position="20"/>
        <end position="38"/>
    </location>
</feature>